<dbReference type="EMBL" id="JYDT01000008">
    <property type="protein sequence ID" value="KRY92272.1"/>
    <property type="molecule type" value="Genomic_DNA"/>
</dbReference>
<protein>
    <submittedName>
        <fullName evidence="1">Uncharacterized protein</fullName>
    </submittedName>
</protein>
<organism evidence="1 2">
    <name type="scientific">Trichinella pseudospiralis</name>
    <name type="common">Parasitic roundworm</name>
    <dbReference type="NCBI Taxonomy" id="6337"/>
    <lineage>
        <taxon>Eukaryota</taxon>
        <taxon>Metazoa</taxon>
        <taxon>Ecdysozoa</taxon>
        <taxon>Nematoda</taxon>
        <taxon>Enoplea</taxon>
        <taxon>Dorylaimia</taxon>
        <taxon>Trichinellida</taxon>
        <taxon>Trichinellidae</taxon>
        <taxon>Trichinella</taxon>
    </lineage>
</organism>
<comment type="caution">
    <text evidence="1">The sequence shown here is derived from an EMBL/GenBank/DDBJ whole genome shotgun (WGS) entry which is preliminary data.</text>
</comment>
<evidence type="ECO:0000313" key="1">
    <source>
        <dbReference type="EMBL" id="KRY92272.1"/>
    </source>
</evidence>
<accession>A0A0V1G1X5</accession>
<dbReference type="AlphaFoldDB" id="A0A0V1G1X5"/>
<keyword evidence="2" id="KW-1185">Reference proteome</keyword>
<gene>
    <name evidence="1" type="ORF">T4D_9195</name>
</gene>
<dbReference type="Proteomes" id="UP000054995">
    <property type="component" value="Unassembled WGS sequence"/>
</dbReference>
<evidence type="ECO:0000313" key="2">
    <source>
        <dbReference type="Proteomes" id="UP000054995"/>
    </source>
</evidence>
<name>A0A0V1G1X5_TRIPS</name>
<proteinExistence type="predicted"/>
<reference evidence="1 2" key="1">
    <citation type="submission" date="2015-01" db="EMBL/GenBank/DDBJ databases">
        <title>Evolution of Trichinella species and genotypes.</title>
        <authorList>
            <person name="Korhonen P.K."/>
            <person name="Edoardo P."/>
            <person name="Giuseppe L.R."/>
            <person name="Gasser R.B."/>
        </authorList>
    </citation>
    <scope>NUCLEOTIDE SEQUENCE [LARGE SCALE GENOMIC DNA]</scope>
    <source>
        <strain evidence="1">ISS470</strain>
    </source>
</reference>
<sequence>MTHLTVEVINLIFKIFTLYLVENGYTVENVMEFKIHSSLIELPLLKKILACAMIRLTAPDFIMQHNIYIASKKSTSYHFFTSSKNEGLQLPLLKYK</sequence>
<dbReference type="OrthoDB" id="10436629at2759"/>